<dbReference type="SMART" id="SM00261">
    <property type="entry name" value="FU"/>
    <property type="match status" value="1"/>
</dbReference>
<dbReference type="Gene3D" id="3.80.20.20">
    <property type="entry name" value="Receptor L-domain"/>
    <property type="match status" value="3"/>
</dbReference>
<dbReference type="InterPro" id="IPR036941">
    <property type="entry name" value="Rcpt_L-dom_sf"/>
</dbReference>
<keyword evidence="13" id="KW-0325">Glycoprotein</keyword>
<keyword evidence="6" id="KW-0547">Nucleotide-binding</keyword>
<comment type="caution">
    <text evidence="16">The sequence shown here is derived from an EMBL/GenBank/DDBJ whole genome shotgun (WGS) entry which is preliminary data.</text>
</comment>
<dbReference type="InterPro" id="IPR009030">
    <property type="entry name" value="Growth_fac_rcpt_cys_sf"/>
</dbReference>
<evidence type="ECO:0000259" key="15">
    <source>
        <dbReference type="PROSITE" id="PS50853"/>
    </source>
</evidence>
<evidence type="ECO:0000313" key="17">
    <source>
        <dbReference type="Proteomes" id="UP000792457"/>
    </source>
</evidence>
<dbReference type="SUPFAM" id="SSF49265">
    <property type="entry name" value="Fibronectin type III"/>
    <property type="match status" value="1"/>
</dbReference>
<dbReference type="Gene3D" id="2.10.220.10">
    <property type="entry name" value="Hormone Receptor, Insulin-like Growth Factor Receptor 1, Chain A, domain 2"/>
    <property type="match status" value="1"/>
</dbReference>
<name>A0A8K0KRM0_LADFU</name>
<reference evidence="16" key="2">
    <citation type="submission" date="2017-10" db="EMBL/GenBank/DDBJ databases">
        <title>Ladona fulva Genome sequencing and assembly.</title>
        <authorList>
            <person name="Murali S."/>
            <person name="Richards S."/>
            <person name="Bandaranaike D."/>
            <person name="Bellair M."/>
            <person name="Blankenburg K."/>
            <person name="Chao H."/>
            <person name="Dinh H."/>
            <person name="Doddapaneni H."/>
            <person name="Dugan-Rocha S."/>
            <person name="Elkadiri S."/>
            <person name="Gnanaolivu R."/>
            <person name="Hernandez B."/>
            <person name="Skinner E."/>
            <person name="Javaid M."/>
            <person name="Lee S."/>
            <person name="Li M."/>
            <person name="Ming W."/>
            <person name="Munidasa M."/>
            <person name="Muniz J."/>
            <person name="Nguyen L."/>
            <person name="Hughes D."/>
            <person name="Osuji N."/>
            <person name="Pu L.-L."/>
            <person name="Puazo M."/>
            <person name="Qu C."/>
            <person name="Quiroz J."/>
            <person name="Raj R."/>
            <person name="Weissenberger G."/>
            <person name="Xin Y."/>
            <person name="Zou X."/>
            <person name="Han Y."/>
            <person name="Worley K."/>
            <person name="Muzny D."/>
            <person name="Gibbs R."/>
        </authorList>
    </citation>
    <scope>NUCLEOTIDE SEQUENCE</scope>
    <source>
        <strain evidence="16">Sampled in the wild</strain>
    </source>
</reference>
<keyword evidence="10" id="KW-0472">Membrane</keyword>
<keyword evidence="17" id="KW-1185">Reference proteome</keyword>
<protein>
    <recommendedName>
        <fullName evidence="2">receptor protein-tyrosine kinase</fullName>
        <ecNumber evidence="2">2.7.10.1</ecNumber>
    </recommendedName>
</protein>
<accession>A0A8K0KRM0</accession>
<organism evidence="16 17">
    <name type="scientific">Ladona fulva</name>
    <name type="common">Scarce chaser dragonfly</name>
    <name type="synonym">Libellula fulva</name>
    <dbReference type="NCBI Taxonomy" id="123851"/>
    <lineage>
        <taxon>Eukaryota</taxon>
        <taxon>Metazoa</taxon>
        <taxon>Ecdysozoa</taxon>
        <taxon>Arthropoda</taxon>
        <taxon>Hexapoda</taxon>
        <taxon>Insecta</taxon>
        <taxon>Pterygota</taxon>
        <taxon>Palaeoptera</taxon>
        <taxon>Odonata</taxon>
        <taxon>Epiprocta</taxon>
        <taxon>Anisoptera</taxon>
        <taxon>Libelluloidea</taxon>
        <taxon>Libellulidae</taxon>
        <taxon>Ladona</taxon>
    </lineage>
</organism>
<evidence type="ECO:0000256" key="11">
    <source>
        <dbReference type="ARBA" id="ARBA00023137"/>
    </source>
</evidence>
<dbReference type="GO" id="GO:0005524">
    <property type="term" value="F:ATP binding"/>
    <property type="evidence" value="ECO:0007669"/>
    <property type="project" value="UniProtKB-KW"/>
</dbReference>
<comment type="catalytic activity">
    <reaction evidence="14">
        <text>L-tyrosyl-[protein] + ATP = O-phospho-L-tyrosyl-[protein] + ADP + H(+)</text>
        <dbReference type="Rhea" id="RHEA:10596"/>
        <dbReference type="Rhea" id="RHEA-COMP:10136"/>
        <dbReference type="Rhea" id="RHEA-COMP:20101"/>
        <dbReference type="ChEBI" id="CHEBI:15378"/>
        <dbReference type="ChEBI" id="CHEBI:30616"/>
        <dbReference type="ChEBI" id="CHEBI:46858"/>
        <dbReference type="ChEBI" id="CHEBI:61978"/>
        <dbReference type="ChEBI" id="CHEBI:456216"/>
        <dbReference type="EC" id="2.7.10.1"/>
    </reaction>
</comment>
<evidence type="ECO:0000313" key="16">
    <source>
        <dbReference type="EMBL" id="KAG8239942.1"/>
    </source>
</evidence>
<dbReference type="InterPro" id="IPR006212">
    <property type="entry name" value="Furin_repeat"/>
</dbReference>
<dbReference type="InterPro" id="IPR013783">
    <property type="entry name" value="Ig-like_fold"/>
</dbReference>
<dbReference type="SUPFAM" id="SSF52058">
    <property type="entry name" value="L domain-like"/>
    <property type="match status" value="1"/>
</dbReference>
<dbReference type="EC" id="2.7.10.1" evidence="2"/>
<evidence type="ECO:0000256" key="3">
    <source>
        <dbReference type="ARBA" id="ARBA00022553"/>
    </source>
</evidence>
<evidence type="ECO:0000256" key="13">
    <source>
        <dbReference type="ARBA" id="ARBA00023180"/>
    </source>
</evidence>
<keyword evidence="12" id="KW-0675">Receptor</keyword>
<evidence type="ECO:0000256" key="5">
    <source>
        <dbReference type="ARBA" id="ARBA00022692"/>
    </source>
</evidence>
<dbReference type="AlphaFoldDB" id="A0A8K0KRM0"/>
<keyword evidence="8" id="KW-0067">ATP-binding</keyword>
<keyword evidence="5" id="KW-0812">Transmembrane</keyword>
<evidence type="ECO:0000256" key="1">
    <source>
        <dbReference type="ARBA" id="ARBA00004479"/>
    </source>
</evidence>
<sequence length="479" mass="54728">MLSATDSKGDWDNFIAGNEESCPRKCPGCSRPHCWTSQHCQWICPDYCGVGVNGSTFCCHNECIGGCKGPRASDCFACQHVTHQVVCLSTCPKGTYRHHGNRCVSQEECFSIFYDNPLLEKDGDEDVLLAMADEGVRAMFSVGVKRSWMIPFECMKECPSGTEEDTESRPCRGGACRKRCQGANVDSISSAQSFRGCTHVDSSLEIVLRELKEDFGQIEEISRYLEDRPMEKPWSRIVVLDNLNLRRLWEWETRNGSLMIGNGQLFFHFNPQLCLSEIEKLCRMANLGEHTHHEVNSASNSNRGDCYHSERHAHVMLKSLTVHFDLNNQSLLGYTIHYIEVLENETAPEDSETCGRSLKVDLRARTQPVEPLPFTQYAYYIKTYILASERRKTKYFSTPPSRPSMPLQFIADKISESSIKLTWKPPLRPNKNITHYIVIGKLQVDDERFLQQRDYCMQPMEFANILITLITTLLLKKQF</sequence>
<dbReference type="SUPFAM" id="SSF57184">
    <property type="entry name" value="Growth factor receptor domain"/>
    <property type="match status" value="1"/>
</dbReference>
<keyword evidence="11" id="KW-0829">Tyrosine-protein kinase</keyword>
<feature type="domain" description="Fibronectin type-III" evidence="15">
    <location>
        <begin position="403"/>
        <end position="479"/>
    </location>
</feature>
<evidence type="ECO:0000256" key="4">
    <source>
        <dbReference type="ARBA" id="ARBA00022679"/>
    </source>
</evidence>
<keyword evidence="7" id="KW-0418">Kinase</keyword>
<gene>
    <name evidence="16" type="ORF">J437_LFUL018092</name>
</gene>
<dbReference type="Pfam" id="PF00757">
    <property type="entry name" value="Furin-like"/>
    <property type="match status" value="1"/>
</dbReference>
<comment type="subcellular location">
    <subcellularLocation>
        <location evidence="1">Membrane</location>
        <topology evidence="1">Single-pass type I membrane protein</topology>
    </subcellularLocation>
</comment>
<evidence type="ECO:0000256" key="8">
    <source>
        <dbReference type="ARBA" id="ARBA00022840"/>
    </source>
</evidence>
<dbReference type="Pfam" id="PF01030">
    <property type="entry name" value="Recep_L_domain"/>
    <property type="match status" value="1"/>
</dbReference>
<dbReference type="GO" id="GO:0004714">
    <property type="term" value="F:transmembrane receptor protein tyrosine kinase activity"/>
    <property type="evidence" value="ECO:0007669"/>
    <property type="project" value="UniProtKB-EC"/>
</dbReference>
<dbReference type="CDD" id="cd00064">
    <property type="entry name" value="FU"/>
    <property type="match status" value="1"/>
</dbReference>
<evidence type="ECO:0000256" key="14">
    <source>
        <dbReference type="ARBA" id="ARBA00051243"/>
    </source>
</evidence>
<evidence type="ECO:0000256" key="12">
    <source>
        <dbReference type="ARBA" id="ARBA00023170"/>
    </source>
</evidence>
<keyword evidence="4" id="KW-0808">Transferase</keyword>
<dbReference type="OrthoDB" id="5809444at2759"/>
<dbReference type="Gene3D" id="2.60.40.10">
    <property type="entry name" value="Immunoglobulins"/>
    <property type="match status" value="2"/>
</dbReference>
<dbReference type="GO" id="GO:0016020">
    <property type="term" value="C:membrane"/>
    <property type="evidence" value="ECO:0007669"/>
    <property type="project" value="UniProtKB-SubCell"/>
</dbReference>
<dbReference type="InterPro" id="IPR000494">
    <property type="entry name" value="Rcpt_L-dom"/>
</dbReference>
<dbReference type="CDD" id="cd00063">
    <property type="entry name" value="FN3"/>
    <property type="match status" value="1"/>
</dbReference>
<evidence type="ECO:0000256" key="6">
    <source>
        <dbReference type="ARBA" id="ARBA00022741"/>
    </source>
</evidence>
<dbReference type="InterPro" id="IPR036116">
    <property type="entry name" value="FN3_sf"/>
</dbReference>
<keyword evidence="9" id="KW-1133">Transmembrane helix</keyword>
<dbReference type="EMBL" id="KZ310392">
    <property type="protein sequence ID" value="KAG8239942.1"/>
    <property type="molecule type" value="Genomic_DNA"/>
</dbReference>
<dbReference type="Proteomes" id="UP000792457">
    <property type="component" value="Unassembled WGS sequence"/>
</dbReference>
<proteinExistence type="predicted"/>
<evidence type="ECO:0000256" key="2">
    <source>
        <dbReference type="ARBA" id="ARBA00011902"/>
    </source>
</evidence>
<reference evidence="16" key="1">
    <citation type="submission" date="2013-04" db="EMBL/GenBank/DDBJ databases">
        <authorList>
            <person name="Qu J."/>
            <person name="Murali S.C."/>
            <person name="Bandaranaike D."/>
            <person name="Bellair M."/>
            <person name="Blankenburg K."/>
            <person name="Chao H."/>
            <person name="Dinh H."/>
            <person name="Doddapaneni H."/>
            <person name="Downs B."/>
            <person name="Dugan-Rocha S."/>
            <person name="Elkadiri S."/>
            <person name="Gnanaolivu R.D."/>
            <person name="Hernandez B."/>
            <person name="Javaid M."/>
            <person name="Jayaseelan J.C."/>
            <person name="Lee S."/>
            <person name="Li M."/>
            <person name="Ming W."/>
            <person name="Munidasa M."/>
            <person name="Muniz J."/>
            <person name="Nguyen L."/>
            <person name="Ongeri F."/>
            <person name="Osuji N."/>
            <person name="Pu L.-L."/>
            <person name="Puazo M."/>
            <person name="Qu C."/>
            <person name="Quiroz J."/>
            <person name="Raj R."/>
            <person name="Weissenberger G."/>
            <person name="Xin Y."/>
            <person name="Zou X."/>
            <person name="Han Y."/>
            <person name="Richards S."/>
            <person name="Worley K."/>
            <person name="Muzny D."/>
            <person name="Gibbs R."/>
        </authorList>
    </citation>
    <scope>NUCLEOTIDE SEQUENCE</scope>
    <source>
        <strain evidence="16">Sampled in the wild</strain>
    </source>
</reference>
<evidence type="ECO:0000256" key="7">
    <source>
        <dbReference type="ARBA" id="ARBA00022777"/>
    </source>
</evidence>
<keyword evidence="3" id="KW-0597">Phosphoprotein</keyword>
<dbReference type="InterPro" id="IPR003961">
    <property type="entry name" value="FN3_dom"/>
</dbReference>
<evidence type="ECO:0000256" key="10">
    <source>
        <dbReference type="ARBA" id="ARBA00023136"/>
    </source>
</evidence>
<evidence type="ECO:0000256" key="9">
    <source>
        <dbReference type="ARBA" id="ARBA00022989"/>
    </source>
</evidence>
<dbReference type="InterPro" id="IPR006211">
    <property type="entry name" value="Furin-like_Cys-rich_dom"/>
</dbReference>
<dbReference type="PROSITE" id="PS50853">
    <property type="entry name" value="FN3"/>
    <property type="match status" value="1"/>
</dbReference>